<dbReference type="AlphaFoldDB" id="K1E6H3"/>
<evidence type="ECO:0000313" key="4">
    <source>
        <dbReference type="Proteomes" id="UP000004474"/>
    </source>
</evidence>
<gene>
    <name evidence="2" type="ORF">B277_00585</name>
    <name evidence="3" type="ORF">CWN80_04075</name>
</gene>
<name>K1E6H3_9MICO</name>
<evidence type="ECO:0000313" key="2">
    <source>
        <dbReference type="EMBL" id="EKA62671.1"/>
    </source>
</evidence>
<dbReference type="Proteomes" id="UP000288711">
    <property type="component" value="Unassembled WGS sequence"/>
</dbReference>
<accession>K1E6H3</accession>
<proteinExistence type="predicted"/>
<dbReference type="eggNOG" id="ENOG503251P">
    <property type="taxonomic scope" value="Bacteria"/>
</dbReference>
<protein>
    <submittedName>
        <fullName evidence="2">Uncharacterized protein</fullName>
    </submittedName>
</protein>
<evidence type="ECO:0000313" key="5">
    <source>
        <dbReference type="Proteomes" id="UP000288711"/>
    </source>
</evidence>
<dbReference type="EMBL" id="PIPF01000003">
    <property type="protein sequence ID" value="RWU84757.1"/>
    <property type="molecule type" value="Genomic_DNA"/>
</dbReference>
<dbReference type="PATRIC" id="fig|1210046.3.peg.116"/>
<reference evidence="3 5" key="1">
    <citation type="journal article" date="2009" name="Int. J. Syst. Evol. Microbiol.">
        <title>Janibacter hoylei sp. nov., Bacillus isronensis sp. nov. and Bacillus aryabhattai sp. nov., isolated from cryotubes used for collecting air from the upper atmosphere.</title>
        <authorList>
            <person name="Shivaji S."/>
            <person name="Chaturvedi P."/>
            <person name="Begum Z."/>
            <person name="Pindi P.K."/>
            <person name="Manorama R."/>
            <person name="Padmanaban D.A."/>
            <person name="Shouche Y.S."/>
            <person name="Pawar S."/>
            <person name="Vaishampayan P."/>
            <person name="Dutt C.B."/>
            <person name="Datta G.N."/>
            <person name="Manchanda R.K."/>
            <person name="Rao U.R."/>
            <person name="Bhargava P.M."/>
            <person name="Narlikar J.V."/>
        </authorList>
    </citation>
    <scope>NUCLEOTIDE SEQUENCE [LARGE SCALE GENOMIC DNA]</scope>
    <source>
        <strain evidence="3 5">PVAS-1</strain>
    </source>
</reference>
<evidence type="ECO:0000256" key="1">
    <source>
        <dbReference type="SAM" id="MobiDB-lite"/>
    </source>
</evidence>
<evidence type="ECO:0000313" key="3">
    <source>
        <dbReference type="EMBL" id="RWU84757.1"/>
    </source>
</evidence>
<feature type="region of interest" description="Disordered" evidence="1">
    <location>
        <begin position="54"/>
        <end position="78"/>
    </location>
</feature>
<dbReference type="RefSeq" id="WP_007923949.1">
    <property type="nucleotide sequence ID" value="NZ_ALWX01000003.1"/>
</dbReference>
<comment type="caution">
    <text evidence="2">The sequence shown here is derived from an EMBL/GenBank/DDBJ whole genome shotgun (WGS) entry which is preliminary data.</text>
</comment>
<dbReference type="EMBL" id="ALWX01000003">
    <property type="protein sequence ID" value="EKA62671.1"/>
    <property type="molecule type" value="Genomic_DNA"/>
</dbReference>
<reference evidence="2 4" key="2">
    <citation type="journal article" date="2012" name="J. Bacteriol.">
        <title>Genome Sequence of Janibacter hoylei MTCC8307, Isolated from the Stratospheric Air.</title>
        <authorList>
            <person name="Pawar S.P."/>
            <person name="Dhotre D.P."/>
            <person name="Shetty S.A."/>
            <person name="Chowdhury S.P."/>
            <person name="Chaudhari B.L."/>
            <person name="Shouche Y.S."/>
        </authorList>
    </citation>
    <scope>NUCLEOTIDE SEQUENCE [LARGE SCALE GENOMIC DNA]</scope>
    <source>
        <strain evidence="2 4">PVAS-1</strain>
    </source>
</reference>
<dbReference type="STRING" id="1210046.B277_00585"/>
<organism evidence="2 4">
    <name type="scientific">Janibacter hoylei PVAS-1</name>
    <dbReference type="NCBI Taxonomy" id="1210046"/>
    <lineage>
        <taxon>Bacteria</taxon>
        <taxon>Bacillati</taxon>
        <taxon>Actinomycetota</taxon>
        <taxon>Actinomycetes</taxon>
        <taxon>Micrococcales</taxon>
        <taxon>Intrasporangiaceae</taxon>
        <taxon>Janibacter</taxon>
    </lineage>
</organism>
<dbReference type="OrthoDB" id="5118825at2"/>
<dbReference type="Proteomes" id="UP000004474">
    <property type="component" value="Unassembled WGS sequence"/>
</dbReference>
<keyword evidence="5" id="KW-1185">Reference proteome</keyword>
<feature type="compositionally biased region" description="Polar residues" evidence="1">
    <location>
        <begin position="64"/>
        <end position="73"/>
    </location>
</feature>
<sequence length="157" mass="16519">MSTAIRRIGLLLVLGLVVVLGSACGASSDDERHVADKQVDERGTRSDVAPLTQRFPDLGDPVSATWQSGTLGDSRTAPGPATYWIDAAVTVEPEVADSLRAQPSPDGDRPMHLVDAVGDELGDGTFDEVALAGPDTWQVDAWVAADREVVVISARGQ</sequence>
<dbReference type="PROSITE" id="PS51257">
    <property type="entry name" value="PROKAR_LIPOPROTEIN"/>
    <property type="match status" value="1"/>
</dbReference>
<reference evidence="3" key="3">
    <citation type="submission" date="2017-11" db="EMBL/GenBank/DDBJ databases">
        <authorList>
            <person name="Seuylemezian A."/>
            <person name="Cooper K."/>
            <person name="Vaishampayan P."/>
        </authorList>
    </citation>
    <scope>NUCLEOTIDE SEQUENCE</scope>
    <source>
        <strain evidence="3">PVAS-1</strain>
    </source>
</reference>